<dbReference type="GO" id="GO:0015979">
    <property type="term" value="P:photosynthesis"/>
    <property type="evidence" value="ECO:0007669"/>
    <property type="project" value="UniProtKB-KW"/>
</dbReference>
<accession>A0A7C3PFW6</accession>
<dbReference type="GO" id="GO:0031470">
    <property type="term" value="C:carboxysome"/>
    <property type="evidence" value="ECO:0007669"/>
    <property type="project" value="UniProtKB-SubCell"/>
</dbReference>
<comment type="function">
    <text evidence="3 7">Probably forms vertices in the carboxysome, a polyhedral inclusion where RuBisCO (ribulose bisphosphate carboxylase, rbcL-rbcS) is sequestered. Has been modeled to induce curvature upon insertion into an otherwise flat hexagonal molecular layer of CcmK subunits.</text>
</comment>
<comment type="subcellular location">
    <subcellularLocation>
        <location evidence="4 7">Carboxysome</location>
    </subcellularLocation>
</comment>
<dbReference type="SUPFAM" id="SSF159133">
    <property type="entry name" value="EutN/CcmL-like"/>
    <property type="match status" value="1"/>
</dbReference>
<dbReference type="HAMAP" id="MF_00858">
    <property type="entry name" value="CcmL"/>
    <property type="match status" value="1"/>
</dbReference>
<dbReference type="PANTHER" id="PTHR36539:SF1">
    <property type="entry name" value="BACTERIAL MICROCOMPARTMENT SHELL VERTEX PROTEIN EUTN"/>
    <property type="match status" value="1"/>
</dbReference>
<dbReference type="CDD" id="cd01614">
    <property type="entry name" value="EutN_CcmL"/>
    <property type="match status" value="1"/>
</dbReference>
<dbReference type="Pfam" id="PF03319">
    <property type="entry name" value="EutN_CcmL"/>
    <property type="match status" value="1"/>
</dbReference>
<dbReference type="EMBL" id="DSRU01000042">
    <property type="protein sequence ID" value="HFM96736.1"/>
    <property type="molecule type" value="Genomic_DNA"/>
</dbReference>
<dbReference type="InterPro" id="IPR046387">
    <property type="entry name" value="CcmL"/>
</dbReference>
<dbReference type="AlphaFoldDB" id="A0A7C3PFW6"/>
<comment type="subunit">
    <text evidence="7">Homopentamer. Interacts with full-length CcmM.</text>
</comment>
<evidence type="ECO:0000256" key="7">
    <source>
        <dbReference type="HAMAP-Rule" id="MF_00858"/>
    </source>
</evidence>
<dbReference type="PANTHER" id="PTHR36539">
    <property type="entry name" value="ETHANOLAMINE UTILIZATION PROTEIN EUTN"/>
    <property type="match status" value="1"/>
</dbReference>
<dbReference type="GO" id="GO:0043886">
    <property type="term" value="F:structural constituent of carboxysome shell"/>
    <property type="evidence" value="ECO:0007669"/>
    <property type="project" value="UniProtKB-UniRule"/>
</dbReference>
<evidence type="ECO:0000313" key="8">
    <source>
        <dbReference type="EMBL" id="HFM96736.1"/>
    </source>
</evidence>
<keyword evidence="2 7" id="KW-0120">Carbon dioxide fixation</keyword>
<evidence type="ECO:0000256" key="5">
    <source>
        <dbReference type="ARBA" id="ARBA00023669"/>
    </source>
</evidence>
<organism evidence="8">
    <name type="scientific">Oscillatoriales cyanobacterium SpSt-418</name>
    <dbReference type="NCBI Taxonomy" id="2282169"/>
    <lineage>
        <taxon>Bacteria</taxon>
        <taxon>Bacillati</taxon>
        <taxon>Cyanobacteriota</taxon>
        <taxon>Cyanophyceae</taxon>
        <taxon>Oscillatoriophycideae</taxon>
        <taxon>Oscillatoriales</taxon>
    </lineage>
</organism>
<evidence type="ECO:0000256" key="3">
    <source>
        <dbReference type="ARBA" id="ARBA00023569"/>
    </source>
</evidence>
<dbReference type="GO" id="GO:0015977">
    <property type="term" value="P:carbon fixation"/>
    <property type="evidence" value="ECO:0007669"/>
    <property type="project" value="UniProtKB-UniRule"/>
</dbReference>
<keyword evidence="6" id="KW-1283">Bacterial microcompartment</keyword>
<proteinExistence type="inferred from homology"/>
<dbReference type="InterPro" id="IPR036677">
    <property type="entry name" value="EutN_CcmL_sf"/>
</dbReference>
<evidence type="ECO:0000256" key="1">
    <source>
        <dbReference type="ARBA" id="ARBA00022531"/>
    </source>
</evidence>
<dbReference type="Gene3D" id="2.40.50.220">
    <property type="entry name" value="EutN/Ccml"/>
    <property type="match status" value="1"/>
</dbReference>
<gene>
    <name evidence="7" type="primary">ccmL</name>
    <name evidence="8" type="ORF">ENR64_03030</name>
</gene>
<comment type="domain">
    <text evidence="7">The tight homopentamer forms a pore with an opening of 4-5 Angstroms in diameter which opens into a wider tunnel at the base of the truncated pyramid. The pore is positively charged.</text>
</comment>
<comment type="similarity">
    <text evidence="7">Belongs to the CcmL/EutN family. CcmL subfamily.</text>
</comment>
<sequence>MQIARVRGTVTSTQKEDSLRGVKFLVLQLLNDEGQLLPEYEVAADNVGAGVDEWVLVSRGSAARQVQGSEQRPVDAAVIAIIDTVSVDGRLMYSKREQW</sequence>
<protein>
    <recommendedName>
        <fullName evidence="7">Carboxysome shell vertex protein CcmL</fullName>
    </recommendedName>
    <alternativeName>
        <fullName evidence="7">Carbon dioxide concentrating mechanism protein CcmL</fullName>
    </alternativeName>
</protein>
<evidence type="ECO:0000256" key="4">
    <source>
        <dbReference type="ARBA" id="ARBA00023587"/>
    </source>
</evidence>
<evidence type="ECO:0000256" key="6">
    <source>
        <dbReference type="ARBA" id="ARBA00024446"/>
    </source>
</evidence>
<comment type="caution">
    <text evidence="8">The sequence shown here is derived from an EMBL/GenBank/DDBJ whole genome shotgun (WGS) entry which is preliminary data.</text>
</comment>
<evidence type="ECO:0000256" key="2">
    <source>
        <dbReference type="ARBA" id="ARBA00023300"/>
    </source>
</evidence>
<reference evidence="8" key="1">
    <citation type="journal article" date="2020" name="mSystems">
        <title>Genome- and Community-Level Interaction Insights into Carbon Utilization and Element Cycling Functions of Hydrothermarchaeota in Hydrothermal Sediment.</title>
        <authorList>
            <person name="Zhou Z."/>
            <person name="Liu Y."/>
            <person name="Xu W."/>
            <person name="Pan J."/>
            <person name="Luo Z.H."/>
            <person name="Li M."/>
        </authorList>
    </citation>
    <scope>NUCLEOTIDE SEQUENCE [LARGE SCALE GENOMIC DNA]</scope>
    <source>
        <strain evidence="8">SpSt-418</strain>
    </source>
</reference>
<keyword evidence="5 7" id="KW-1282">Carboxysome</keyword>
<dbReference type="PROSITE" id="PS51932">
    <property type="entry name" value="BMV"/>
    <property type="match status" value="1"/>
</dbReference>
<keyword evidence="1 7" id="KW-0602">Photosynthesis</keyword>
<dbReference type="InterPro" id="IPR004992">
    <property type="entry name" value="EutN_CcmL"/>
</dbReference>
<name>A0A7C3PFW6_9CYAN</name>